<dbReference type="GO" id="GO:0005576">
    <property type="term" value="C:extracellular region"/>
    <property type="evidence" value="ECO:0007669"/>
    <property type="project" value="UniProtKB-SubCell"/>
</dbReference>
<protein>
    <submittedName>
        <fullName evidence="9">Uncharacterized protein</fullName>
    </submittedName>
</protein>
<organism evidence="9 10">
    <name type="scientific">Leptosia nina</name>
    <dbReference type="NCBI Taxonomy" id="320188"/>
    <lineage>
        <taxon>Eukaryota</taxon>
        <taxon>Metazoa</taxon>
        <taxon>Ecdysozoa</taxon>
        <taxon>Arthropoda</taxon>
        <taxon>Hexapoda</taxon>
        <taxon>Insecta</taxon>
        <taxon>Pterygota</taxon>
        <taxon>Neoptera</taxon>
        <taxon>Endopterygota</taxon>
        <taxon>Lepidoptera</taxon>
        <taxon>Glossata</taxon>
        <taxon>Ditrysia</taxon>
        <taxon>Papilionoidea</taxon>
        <taxon>Pieridae</taxon>
        <taxon>Pierinae</taxon>
        <taxon>Leptosia</taxon>
    </lineage>
</organism>
<evidence type="ECO:0000313" key="9">
    <source>
        <dbReference type="EMBL" id="CAK1543586.1"/>
    </source>
</evidence>
<evidence type="ECO:0000256" key="3">
    <source>
        <dbReference type="ARBA" id="ARBA00022525"/>
    </source>
</evidence>
<evidence type="ECO:0000256" key="7">
    <source>
        <dbReference type="ARBA" id="ARBA00023283"/>
    </source>
</evidence>
<comment type="caution">
    <text evidence="9">The sequence shown here is derived from an EMBL/GenBank/DDBJ whole genome shotgun (WGS) entry which is preliminary data.</text>
</comment>
<evidence type="ECO:0000256" key="1">
    <source>
        <dbReference type="ARBA" id="ARBA00004613"/>
    </source>
</evidence>
<keyword evidence="6" id="KW-0027">Amidation</keyword>
<sequence length="111" mass="12703">MLFKVKTQFQNSLTTFTALNLAVTATSDFPCFPRILTLLTVFTLMMLVTSQVTFSRDWTGGKRSPPTNIDCGQFTKLCKRLIHDIKQVMTSQKFGKHRRVEDDFAGYDDDK</sequence>
<keyword evidence="4" id="KW-0372">Hormone</keyword>
<keyword evidence="10" id="KW-1185">Reference proteome</keyword>
<gene>
    <name evidence="9" type="ORF">LNINA_LOCUS3394</name>
</gene>
<evidence type="ECO:0000256" key="5">
    <source>
        <dbReference type="ARBA" id="ARBA00022729"/>
    </source>
</evidence>
<keyword evidence="5" id="KW-0732">Signal</keyword>
<proteinExistence type="inferred from homology"/>
<dbReference type="EMBL" id="CAVLEF010000004">
    <property type="protein sequence ID" value="CAK1543586.1"/>
    <property type="molecule type" value="Genomic_DNA"/>
</dbReference>
<name>A0AAV1J503_9NEOP</name>
<accession>A0AAV1J503</accession>
<keyword evidence="3" id="KW-0964">Secreted</keyword>
<dbReference type="Pfam" id="PF06377">
    <property type="entry name" value="Adipokin_hormo"/>
    <property type="match status" value="1"/>
</dbReference>
<dbReference type="GO" id="GO:0007218">
    <property type="term" value="P:neuropeptide signaling pathway"/>
    <property type="evidence" value="ECO:0007669"/>
    <property type="project" value="UniProtKB-KW"/>
</dbReference>
<evidence type="ECO:0000256" key="6">
    <source>
        <dbReference type="ARBA" id="ARBA00022815"/>
    </source>
</evidence>
<evidence type="ECO:0000256" key="8">
    <source>
        <dbReference type="ARBA" id="ARBA00023320"/>
    </source>
</evidence>
<dbReference type="PROSITE" id="PS00256">
    <property type="entry name" value="AKH"/>
    <property type="match status" value="1"/>
</dbReference>
<dbReference type="Proteomes" id="UP001497472">
    <property type="component" value="Unassembled WGS sequence"/>
</dbReference>
<dbReference type="InterPro" id="IPR002047">
    <property type="entry name" value="Adipokinetic_hormone_CS"/>
</dbReference>
<keyword evidence="8" id="KW-0527">Neuropeptide</keyword>
<dbReference type="InterPro" id="IPR010475">
    <property type="entry name" value="AKH/RPCH_hormone"/>
</dbReference>
<dbReference type="AlphaFoldDB" id="A0AAV1J503"/>
<keyword evidence="7" id="KW-0873">Pyrrolidone carboxylic acid</keyword>
<comment type="similarity">
    <text evidence="2">Belongs to the AKH/HRTH/RPCH family.</text>
</comment>
<comment type="subcellular location">
    <subcellularLocation>
        <location evidence="1">Secreted</location>
    </subcellularLocation>
</comment>
<evidence type="ECO:0000313" key="10">
    <source>
        <dbReference type="Proteomes" id="UP001497472"/>
    </source>
</evidence>
<evidence type="ECO:0000256" key="2">
    <source>
        <dbReference type="ARBA" id="ARBA00006145"/>
    </source>
</evidence>
<evidence type="ECO:0000256" key="4">
    <source>
        <dbReference type="ARBA" id="ARBA00022702"/>
    </source>
</evidence>
<dbReference type="GO" id="GO:0005179">
    <property type="term" value="F:hormone activity"/>
    <property type="evidence" value="ECO:0007669"/>
    <property type="project" value="UniProtKB-KW"/>
</dbReference>
<reference evidence="9 10" key="1">
    <citation type="submission" date="2023-11" db="EMBL/GenBank/DDBJ databases">
        <authorList>
            <person name="Okamura Y."/>
        </authorList>
    </citation>
    <scope>NUCLEOTIDE SEQUENCE [LARGE SCALE GENOMIC DNA]</scope>
</reference>